<feature type="transmembrane region" description="Helical" evidence="1">
    <location>
        <begin position="45"/>
        <end position="66"/>
    </location>
</feature>
<dbReference type="AlphaFoldDB" id="A0AAV7LYJ8"/>
<keyword evidence="1" id="KW-1133">Transmembrane helix</keyword>
<proteinExistence type="predicted"/>
<dbReference type="EMBL" id="JANPWB010000014">
    <property type="protein sequence ID" value="KAJ1095434.1"/>
    <property type="molecule type" value="Genomic_DNA"/>
</dbReference>
<comment type="caution">
    <text evidence="2">The sequence shown here is derived from an EMBL/GenBank/DDBJ whole genome shotgun (WGS) entry which is preliminary data.</text>
</comment>
<sequence>MYSETARDAVSDHCSQSVDGVFRAGCGVELGACTQRQPGMQVQIIALRAWMVCSGLVVAWSSVHVLRGSQGCRFRSWLSQSADGVFRAGCGVEGGWCVQGWLWCGARCMYSEPQPGMQFQIIAPSERGWCVQGWLWPGARCMYSDAARDAVSDGSCAQSADGVFRAGCGVELGACTQRQPGMQFQIIALLRAWMVCSGWLWPGARCMYSDAARDAVSDHCSAQSADGVFRAGCGLEFGACSQTQPGMQFQIIALSERDGVFRAGCGVELGACTQRQPGMQFQIIAPSERGWCVQGWLWPGARCMYSEAARDAVSDHCSLRAWMVCSGLVVAWSSVHVLRGSQGCSFRSLLPQSGDGVFRAGCGVELGACTQTQPGMQFQIIALLRAWMVCSGWLWPGARCMYSEAARDAGSDHGSQSVDGVFRAGCGVELGACTQTQPGMQFQIIALLRAWMVCSGWLWPGARCMYSDAARDAVSDHCSAQSGDGVFRAGCGVELGACTQTQPGMQFQIIAPSERGWCVQGWLWPGARCMYSEAARDAVSDHCSLRAWMVCSGLVVAWSSVHVLRGSQGCSFRSLLPQSGDGVFRAGCGVELGACTQTQPGMQFQIIALLRAWMVCSGWLWPGARCMYSEAARDAGSDHGSQSVDGVFRAGCGVELGACTQTQPGMQFQIIALLRAWMVCSGWLWPGARCMYSDAARDAVSDHCSAQSGDGVFRAGCGVELGACTQTQPGMQFQIIAPSERGWCVQGWLWCGARCMYSDAARDAVSDHCSAQSGDGVFRAGCGVELGACTQTQPGMQFQIIALLRAWMVCSGWLWPGARCMYSDAARDAVSDHCSAQSGDGVFRAGCGVELGACTQTQPGMQFQIIALLRARMVCSGLVVAWSSVHVLRGSQGCSFRSLLCSERGWCGQGWL</sequence>
<accession>A0AAV7LYJ8</accession>
<evidence type="ECO:0000313" key="2">
    <source>
        <dbReference type="EMBL" id="KAJ1095434.1"/>
    </source>
</evidence>
<gene>
    <name evidence="2" type="ORF">NDU88_000597</name>
</gene>
<keyword evidence="1" id="KW-0472">Membrane</keyword>
<name>A0AAV7LYJ8_PLEWA</name>
<evidence type="ECO:0000313" key="3">
    <source>
        <dbReference type="Proteomes" id="UP001066276"/>
    </source>
</evidence>
<organism evidence="2 3">
    <name type="scientific">Pleurodeles waltl</name>
    <name type="common">Iberian ribbed newt</name>
    <dbReference type="NCBI Taxonomy" id="8319"/>
    <lineage>
        <taxon>Eukaryota</taxon>
        <taxon>Metazoa</taxon>
        <taxon>Chordata</taxon>
        <taxon>Craniata</taxon>
        <taxon>Vertebrata</taxon>
        <taxon>Euteleostomi</taxon>
        <taxon>Amphibia</taxon>
        <taxon>Batrachia</taxon>
        <taxon>Caudata</taxon>
        <taxon>Salamandroidea</taxon>
        <taxon>Salamandridae</taxon>
        <taxon>Pleurodelinae</taxon>
        <taxon>Pleurodeles</taxon>
    </lineage>
</organism>
<evidence type="ECO:0000256" key="1">
    <source>
        <dbReference type="SAM" id="Phobius"/>
    </source>
</evidence>
<keyword evidence="3" id="KW-1185">Reference proteome</keyword>
<dbReference type="Proteomes" id="UP001066276">
    <property type="component" value="Chromosome 10"/>
</dbReference>
<reference evidence="2" key="1">
    <citation type="journal article" date="2022" name="bioRxiv">
        <title>Sequencing and chromosome-scale assembly of the giantPleurodeles waltlgenome.</title>
        <authorList>
            <person name="Brown T."/>
            <person name="Elewa A."/>
            <person name="Iarovenko S."/>
            <person name="Subramanian E."/>
            <person name="Araus A.J."/>
            <person name="Petzold A."/>
            <person name="Susuki M."/>
            <person name="Suzuki K.-i.T."/>
            <person name="Hayashi T."/>
            <person name="Toyoda A."/>
            <person name="Oliveira C."/>
            <person name="Osipova E."/>
            <person name="Leigh N.D."/>
            <person name="Simon A."/>
            <person name="Yun M.H."/>
        </authorList>
    </citation>
    <scope>NUCLEOTIDE SEQUENCE</scope>
    <source>
        <strain evidence="2">20211129_DDA</strain>
        <tissue evidence="2">Liver</tissue>
    </source>
</reference>
<keyword evidence="1" id="KW-0812">Transmembrane</keyword>
<protein>
    <submittedName>
        <fullName evidence="2">Uncharacterized protein</fullName>
    </submittedName>
</protein>